<evidence type="ECO:0000256" key="1">
    <source>
        <dbReference type="ARBA" id="ARBA00006889"/>
    </source>
</evidence>
<dbReference type="GO" id="GO:0008289">
    <property type="term" value="F:lipid binding"/>
    <property type="evidence" value="ECO:0007669"/>
    <property type="project" value="UniProtKB-UniRule"/>
</dbReference>
<dbReference type="PIRSF" id="PIRSF036893">
    <property type="entry name" value="Lipocalin_ApoD"/>
    <property type="match status" value="1"/>
</dbReference>
<dbReference type="GO" id="GO:0006950">
    <property type="term" value="P:response to stress"/>
    <property type="evidence" value="ECO:0007669"/>
    <property type="project" value="UniProtKB-ARBA"/>
</dbReference>
<sequence>MRTLAALLVAMALPSVALAAAPEPRKSIEIDRFMGRWYEIVRTPNDGQKNCHAASQLWSQRSDGTFDIAQTCRKGSSTGPLRSVETRARVLDPGTNAKFEASFFGGLLRRKYWVIDRSDDYGWMIASTSDGEFVALLSRQPSMPDGQVQALIGRMRSLGFVKNQLLIVGR</sequence>
<evidence type="ECO:0000256" key="2">
    <source>
        <dbReference type="PIRNR" id="PIRNR036893"/>
    </source>
</evidence>
<feature type="domain" description="Lipocalin/cytosolic fatty-acid binding" evidence="3">
    <location>
        <begin position="28"/>
        <end position="166"/>
    </location>
</feature>
<dbReference type="PANTHER" id="PTHR10612:SF34">
    <property type="entry name" value="APOLIPOPROTEIN D"/>
    <property type="match status" value="1"/>
</dbReference>
<dbReference type="PANTHER" id="PTHR10612">
    <property type="entry name" value="APOLIPOPROTEIN D"/>
    <property type="match status" value="1"/>
</dbReference>
<dbReference type="InterPro" id="IPR047202">
    <property type="entry name" value="Lipocalin_Blc-like_dom"/>
</dbReference>
<keyword evidence="2" id="KW-0472">Membrane</keyword>
<protein>
    <recommendedName>
        <fullName evidence="2">Outer membrane lipoprotein Blc</fullName>
    </recommendedName>
</protein>
<keyword evidence="2" id="KW-0732">Signal</keyword>
<feature type="chain" id="PRO_5044050023" description="Outer membrane lipoprotein Blc" evidence="2">
    <location>
        <begin position="20"/>
        <end position="170"/>
    </location>
</feature>
<comment type="similarity">
    <text evidence="1 2">Belongs to the calycin superfamily. Lipocalin family.</text>
</comment>
<dbReference type="InterPro" id="IPR012674">
    <property type="entry name" value="Calycin"/>
</dbReference>
<dbReference type="GO" id="GO:0009279">
    <property type="term" value="C:cell outer membrane"/>
    <property type="evidence" value="ECO:0007669"/>
    <property type="project" value="UniProtKB-SubCell"/>
</dbReference>
<dbReference type="Pfam" id="PF08212">
    <property type="entry name" value="Lipocalin_2"/>
    <property type="match status" value="1"/>
</dbReference>
<dbReference type="AlphaFoldDB" id="A0AB39KUR5"/>
<dbReference type="InterPro" id="IPR022272">
    <property type="entry name" value="Lipocalin_CS"/>
</dbReference>
<proteinExistence type="inferred from homology"/>
<evidence type="ECO:0000313" key="4">
    <source>
        <dbReference type="EMBL" id="XDO97490.1"/>
    </source>
</evidence>
<dbReference type="PROSITE" id="PS00213">
    <property type="entry name" value="LIPOCALIN"/>
    <property type="match status" value="1"/>
</dbReference>
<comment type="function">
    <text evidence="2">Involved in the storage or transport of lipids necessary for membrane maintenance under stressful conditions. Displays a binding preference for lysophospholipids.</text>
</comment>
<evidence type="ECO:0000259" key="3">
    <source>
        <dbReference type="Pfam" id="PF08212"/>
    </source>
</evidence>
<dbReference type="Gene3D" id="2.40.128.20">
    <property type="match status" value="1"/>
</dbReference>
<dbReference type="InterPro" id="IPR000566">
    <property type="entry name" value="Lipocln_cytosolic_FA-bd_dom"/>
</dbReference>
<feature type="signal peptide" evidence="2">
    <location>
        <begin position="1"/>
        <end position="19"/>
    </location>
</feature>
<dbReference type="EMBL" id="CP158375">
    <property type="protein sequence ID" value="XDO97490.1"/>
    <property type="molecule type" value="Genomic_DNA"/>
</dbReference>
<keyword evidence="2" id="KW-0449">Lipoprotein</keyword>
<dbReference type="SUPFAM" id="SSF50814">
    <property type="entry name" value="Lipocalins"/>
    <property type="match status" value="1"/>
</dbReference>
<dbReference type="InterPro" id="IPR022271">
    <property type="entry name" value="Lipocalin_ApoD"/>
</dbReference>
<keyword evidence="2" id="KW-0446">Lipid-binding</keyword>
<accession>A0AB39KUR5</accession>
<gene>
    <name evidence="4" type="ORF">ABOZ73_03460</name>
</gene>
<dbReference type="CDD" id="cd19438">
    <property type="entry name" value="lipocalin_Blc-like"/>
    <property type="match status" value="1"/>
</dbReference>
<reference evidence="4" key="1">
    <citation type="submission" date="2024-06" db="EMBL/GenBank/DDBJ databases">
        <title>Caulobacter inopinatus, sp. nov.</title>
        <authorList>
            <person name="Donachie S.P."/>
        </authorList>
    </citation>
    <scope>NUCLEOTIDE SEQUENCE</scope>
    <source>
        <strain evidence="4">73W</strain>
    </source>
</reference>
<comment type="subunit">
    <text evidence="2">Homodimer.</text>
</comment>
<name>A0AB39KUR5_9CAUL</name>
<organism evidence="4">
    <name type="scientific">Caulobacter sp. 73W</name>
    <dbReference type="NCBI Taxonomy" id="3161137"/>
    <lineage>
        <taxon>Bacteria</taxon>
        <taxon>Pseudomonadati</taxon>
        <taxon>Pseudomonadota</taxon>
        <taxon>Alphaproteobacteria</taxon>
        <taxon>Caulobacterales</taxon>
        <taxon>Caulobacteraceae</taxon>
        <taxon>Caulobacter</taxon>
    </lineage>
</organism>
<keyword evidence="2" id="KW-0998">Cell outer membrane</keyword>
<comment type="subcellular location">
    <subcellularLocation>
        <location evidence="2">Cell outer membrane</location>
    </subcellularLocation>
</comment>
<dbReference type="RefSeq" id="WP_369060740.1">
    <property type="nucleotide sequence ID" value="NZ_CP158375.1"/>
</dbReference>